<accession>A0ABT1E5F0</accession>
<dbReference type="Pfam" id="PF01467">
    <property type="entry name" value="CTP_transf_like"/>
    <property type="match status" value="1"/>
</dbReference>
<name>A0ABT1E5F0_9FIRM</name>
<sequence>MKIGIMGGTFDPIHNGHVTLAENALSHFSLDKIWFLPNGNPPHKGNENILSPLVDRITMVRLAIENKGDFSFCDYEATNDRVSYTYSTMEYLQKVYPENEFYFIIGADSLCSFESWKYPERILKICHILVAYRDEVDTKKELSYYMENLKEKYQGNLSYLPAPKVEISSSMIREHIQQGVDIGDMVPLNVYNYIKTKGLYR</sequence>
<evidence type="ECO:0000256" key="4">
    <source>
        <dbReference type="ARBA" id="ARBA00022679"/>
    </source>
</evidence>
<dbReference type="EMBL" id="JAMZFW010000002">
    <property type="protein sequence ID" value="MCP1101067.1"/>
    <property type="molecule type" value="Genomic_DNA"/>
</dbReference>
<keyword evidence="5 10" id="KW-0548">Nucleotidyltransferase</keyword>
<dbReference type="GO" id="GO:0004515">
    <property type="term" value="F:nicotinate-nucleotide adenylyltransferase activity"/>
    <property type="evidence" value="ECO:0007669"/>
    <property type="project" value="UniProtKB-EC"/>
</dbReference>
<dbReference type="PANTHER" id="PTHR39321">
    <property type="entry name" value="NICOTINATE-NUCLEOTIDE ADENYLYLTRANSFERASE-RELATED"/>
    <property type="match status" value="1"/>
</dbReference>
<dbReference type="NCBIfam" id="TIGR00125">
    <property type="entry name" value="cyt_tran_rel"/>
    <property type="match status" value="1"/>
</dbReference>
<organism evidence="12 13">
    <name type="scientific">Aequitasia blattaphilus</name>
    <dbReference type="NCBI Taxonomy" id="2949332"/>
    <lineage>
        <taxon>Bacteria</taxon>
        <taxon>Bacillati</taxon>
        <taxon>Bacillota</taxon>
        <taxon>Clostridia</taxon>
        <taxon>Lachnospirales</taxon>
        <taxon>Lachnospiraceae</taxon>
        <taxon>Aequitasia</taxon>
    </lineage>
</organism>
<keyword evidence="7 10" id="KW-0067">ATP-binding</keyword>
<comment type="catalytic activity">
    <reaction evidence="9 10">
        <text>nicotinate beta-D-ribonucleotide + ATP + H(+) = deamido-NAD(+) + diphosphate</text>
        <dbReference type="Rhea" id="RHEA:22860"/>
        <dbReference type="ChEBI" id="CHEBI:15378"/>
        <dbReference type="ChEBI" id="CHEBI:30616"/>
        <dbReference type="ChEBI" id="CHEBI:33019"/>
        <dbReference type="ChEBI" id="CHEBI:57502"/>
        <dbReference type="ChEBI" id="CHEBI:58437"/>
        <dbReference type="EC" id="2.7.7.18"/>
    </reaction>
</comment>
<comment type="caution">
    <text evidence="12">The sequence shown here is derived from an EMBL/GenBank/DDBJ whole genome shotgun (WGS) entry which is preliminary data.</text>
</comment>
<evidence type="ECO:0000256" key="2">
    <source>
        <dbReference type="ARBA" id="ARBA00005019"/>
    </source>
</evidence>
<dbReference type="CDD" id="cd02165">
    <property type="entry name" value="NMNAT"/>
    <property type="match status" value="1"/>
</dbReference>
<dbReference type="InterPro" id="IPR004821">
    <property type="entry name" value="Cyt_trans-like"/>
</dbReference>
<feature type="domain" description="Cytidyltransferase-like" evidence="11">
    <location>
        <begin position="5"/>
        <end position="174"/>
    </location>
</feature>
<dbReference type="RefSeq" id="WP_262064857.1">
    <property type="nucleotide sequence ID" value="NZ_JAMXOD010000002.1"/>
</dbReference>
<dbReference type="Proteomes" id="UP001523566">
    <property type="component" value="Unassembled WGS sequence"/>
</dbReference>
<evidence type="ECO:0000256" key="6">
    <source>
        <dbReference type="ARBA" id="ARBA00022741"/>
    </source>
</evidence>
<evidence type="ECO:0000259" key="11">
    <source>
        <dbReference type="Pfam" id="PF01467"/>
    </source>
</evidence>
<evidence type="ECO:0000256" key="8">
    <source>
        <dbReference type="ARBA" id="ARBA00023027"/>
    </source>
</evidence>
<evidence type="ECO:0000313" key="13">
    <source>
        <dbReference type="Proteomes" id="UP001523566"/>
    </source>
</evidence>
<keyword evidence="13" id="KW-1185">Reference proteome</keyword>
<dbReference type="EC" id="2.7.7.18" evidence="10"/>
<keyword evidence="3 10" id="KW-0662">Pyridine nucleotide biosynthesis</keyword>
<gene>
    <name evidence="10 12" type="primary">nadD</name>
    <name evidence="12" type="ORF">NK125_01400</name>
</gene>
<dbReference type="NCBIfam" id="NF000840">
    <property type="entry name" value="PRK00071.1-3"/>
    <property type="match status" value="1"/>
</dbReference>
<dbReference type="InterPro" id="IPR005248">
    <property type="entry name" value="NadD/NMNAT"/>
</dbReference>
<evidence type="ECO:0000256" key="5">
    <source>
        <dbReference type="ARBA" id="ARBA00022695"/>
    </source>
</evidence>
<evidence type="ECO:0000313" key="12">
    <source>
        <dbReference type="EMBL" id="MCP1101067.1"/>
    </source>
</evidence>
<evidence type="ECO:0000256" key="1">
    <source>
        <dbReference type="ARBA" id="ARBA00002324"/>
    </source>
</evidence>
<keyword evidence="4 10" id="KW-0808">Transferase</keyword>
<comment type="similarity">
    <text evidence="10">Belongs to the NadD family.</text>
</comment>
<dbReference type="PANTHER" id="PTHR39321:SF3">
    <property type="entry name" value="PHOSPHOPANTETHEINE ADENYLYLTRANSFERASE"/>
    <property type="match status" value="1"/>
</dbReference>
<evidence type="ECO:0000256" key="10">
    <source>
        <dbReference type="HAMAP-Rule" id="MF_00244"/>
    </source>
</evidence>
<proteinExistence type="inferred from homology"/>
<keyword evidence="6 10" id="KW-0547">Nucleotide-binding</keyword>
<dbReference type="SUPFAM" id="SSF52374">
    <property type="entry name" value="Nucleotidylyl transferase"/>
    <property type="match status" value="1"/>
</dbReference>
<evidence type="ECO:0000256" key="9">
    <source>
        <dbReference type="ARBA" id="ARBA00048721"/>
    </source>
</evidence>
<dbReference type="NCBIfam" id="TIGR00482">
    <property type="entry name" value="nicotinate (nicotinamide) nucleotide adenylyltransferase"/>
    <property type="match status" value="1"/>
</dbReference>
<dbReference type="HAMAP" id="MF_00244">
    <property type="entry name" value="NaMN_adenylyltr"/>
    <property type="match status" value="1"/>
</dbReference>
<reference evidence="12 13" key="1">
    <citation type="journal article" date="2022" name="Genome Biol. Evol.">
        <title>Host diet, physiology and behaviors set the stage for Lachnospiraceae cladogenesis.</title>
        <authorList>
            <person name="Vera-Ponce De Leon A."/>
            <person name="Schneider M."/>
            <person name="Jahnes B.C."/>
            <person name="Sadowski V."/>
            <person name="Camuy-Velez L.A."/>
            <person name="Duan J."/>
            <person name="Sabree Z.L."/>
        </authorList>
    </citation>
    <scope>NUCLEOTIDE SEQUENCE [LARGE SCALE GENOMIC DNA]</scope>
    <source>
        <strain evidence="12 13">PAL113</strain>
    </source>
</reference>
<comment type="pathway">
    <text evidence="2 10">Cofactor biosynthesis; NAD(+) biosynthesis; deamido-NAD(+) from nicotinate D-ribonucleotide: step 1/1.</text>
</comment>
<evidence type="ECO:0000256" key="7">
    <source>
        <dbReference type="ARBA" id="ARBA00022840"/>
    </source>
</evidence>
<dbReference type="Gene3D" id="3.40.50.620">
    <property type="entry name" value="HUPs"/>
    <property type="match status" value="1"/>
</dbReference>
<protein>
    <recommendedName>
        <fullName evidence="10">Probable nicotinate-nucleotide adenylyltransferase</fullName>
        <ecNumber evidence="10">2.7.7.18</ecNumber>
    </recommendedName>
    <alternativeName>
        <fullName evidence="10">Deamido-NAD(+) diphosphorylase</fullName>
    </alternativeName>
    <alternativeName>
        <fullName evidence="10">Deamido-NAD(+) pyrophosphorylase</fullName>
    </alternativeName>
    <alternativeName>
        <fullName evidence="10">Nicotinate mononucleotide adenylyltransferase</fullName>
        <shortName evidence="10">NaMN adenylyltransferase</shortName>
    </alternativeName>
</protein>
<keyword evidence="8 10" id="KW-0520">NAD</keyword>
<evidence type="ECO:0000256" key="3">
    <source>
        <dbReference type="ARBA" id="ARBA00022642"/>
    </source>
</evidence>
<comment type="function">
    <text evidence="1 10">Catalyzes the reversible adenylation of nicotinate mononucleotide (NaMN) to nicotinic acid adenine dinucleotide (NaAD).</text>
</comment>
<dbReference type="InterPro" id="IPR014729">
    <property type="entry name" value="Rossmann-like_a/b/a_fold"/>
</dbReference>